<gene>
    <name evidence="1" type="ORF">GMARGA_LOCUS35309</name>
</gene>
<dbReference type="Proteomes" id="UP000789901">
    <property type="component" value="Unassembled WGS sequence"/>
</dbReference>
<feature type="non-terminal residue" evidence="1">
    <location>
        <position position="1"/>
    </location>
</feature>
<protein>
    <submittedName>
        <fullName evidence="1">46094_t:CDS:1</fullName>
    </submittedName>
</protein>
<organism evidence="1 2">
    <name type="scientific">Gigaspora margarita</name>
    <dbReference type="NCBI Taxonomy" id="4874"/>
    <lineage>
        <taxon>Eukaryota</taxon>
        <taxon>Fungi</taxon>
        <taxon>Fungi incertae sedis</taxon>
        <taxon>Mucoromycota</taxon>
        <taxon>Glomeromycotina</taxon>
        <taxon>Glomeromycetes</taxon>
        <taxon>Diversisporales</taxon>
        <taxon>Gigasporaceae</taxon>
        <taxon>Gigaspora</taxon>
    </lineage>
</organism>
<keyword evidence="2" id="KW-1185">Reference proteome</keyword>
<sequence>EFILVINDDDEEELVKATKYNTVNEVTTDSVRETNMNKSHEIERFRKESLFLWQENDHKYLHLIKENERNFTNLEHSTDIKNERKKRILADLEIGRLLNKLNLIKPSSAYEWYQIFKSESDIKIIESKIKDLDKFIHKQLIPEFKNVFNYF</sequence>
<proteinExistence type="predicted"/>
<accession>A0ABN7WUI8</accession>
<name>A0ABN7WUI8_GIGMA</name>
<dbReference type="EMBL" id="CAJVQB010065224">
    <property type="protein sequence ID" value="CAG8841220.1"/>
    <property type="molecule type" value="Genomic_DNA"/>
</dbReference>
<evidence type="ECO:0000313" key="1">
    <source>
        <dbReference type="EMBL" id="CAG8841220.1"/>
    </source>
</evidence>
<reference evidence="1 2" key="1">
    <citation type="submission" date="2021-06" db="EMBL/GenBank/DDBJ databases">
        <authorList>
            <person name="Kallberg Y."/>
            <person name="Tangrot J."/>
            <person name="Rosling A."/>
        </authorList>
    </citation>
    <scope>NUCLEOTIDE SEQUENCE [LARGE SCALE GENOMIC DNA]</scope>
    <source>
        <strain evidence="1 2">120-4 pot B 10/14</strain>
    </source>
</reference>
<comment type="caution">
    <text evidence="1">The sequence shown here is derived from an EMBL/GenBank/DDBJ whole genome shotgun (WGS) entry which is preliminary data.</text>
</comment>
<evidence type="ECO:0000313" key="2">
    <source>
        <dbReference type="Proteomes" id="UP000789901"/>
    </source>
</evidence>